<dbReference type="GO" id="GO:0008168">
    <property type="term" value="F:methyltransferase activity"/>
    <property type="evidence" value="ECO:0007669"/>
    <property type="project" value="UniProtKB-KW"/>
</dbReference>
<protein>
    <submittedName>
        <fullName evidence="2">SAM-dependent methyltransferase</fullName>
    </submittedName>
</protein>
<dbReference type="GO" id="GO:0032259">
    <property type="term" value="P:methylation"/>
    <property type="evidence" value="ECO:0007669"/>
    <property type="project" value="UniProtKB-KW"/>
</dbReference>
<dbReference type="Proteomes" id="UP000544872">
    <property type="component" value="Unassembled WGS sequence"/>
</dbReference>
<dbReference type="CDD" id="cd02440">
    <property type="entry name" value="AdoMet_MTases"/>
    <property type="match status" value="1"/>
</dbReference>
<dbReference type="InterPro" id="IPR041698">
    <property type="entry name" value="Methyltransf_25"/>
</dbReference>
<keyword evidence="2" id="KW-0808">Transferase</keyword>
<reference evidence="2 3" key="1">
    <citation type="submission" date="2020-08" db="EMBL/GenBank/DDBJ databases">
        <title>Genomic Encyclopedia of Type Strains, Phase IV (KMG-IV): sequencing the most valuable type-strain genomes for metagenomic binning, comparative biology and taxonomic classification.</title>
        <authorList>
            <person name="Goeker M."/>
        </authorList>
    </citation>
    <scope>NUCLEOTIDE SEQUENCE [LARGE SCALE GENOMIC DNA]</scope>
    <source>
        <strain evidence="2 3">DSM 11590</strain>
    </source>
</reference>
<dbReference type="RefSeq" id="WP_184262484.1">
    <property type="nucleotide sequence ID" value="NZ_JACIIX010000003.1"/>
</dbReference>
<dbReference type="InterPro" id="IPR029063">
    <property type="entry name" value="SAM-dependent_MTases_sf"/>
</dbReference>
<accession>A0A7W9ZED8</accession>
<dbReference type="Pfam" id="PF13649">
    <property type="entry name" value="Methyltransf_25"/>
    <property type="match status" value="1"/>
</dbReference>
<dbReference type="AlphaFoldDB" id="A0A7W9ZED8"/>
<organism evidence="2 3">
    <name type="scientific">Novispirillum itersonii</name>
    <name type="common">Aquaspirillum itersonii</name>
    <dbReference type="NCBI Taxonomy" id="189"/>
    <lineage>
        <taxon>Bacteria</taxon>
        <taxon>Pseudomonadati</taxon>
        <taxon>Pseudomonadota</taxon>
        <taxon>Alphaproteobacteria</taxon>
        <taxon>Rhodospirillales</taxon>
        <taxon>Novispirillaceae</taxon>
        <taxon>Novispirillum</taxon>
    </lineage>
</organism>
<evidence type="ECO:0000313" key="3">
    <source>
        <dbReference type="Proteomes" id="UP000544872"/>
    </source>
</evidence>
<evidence type="ECO:0000313" key="2">
    <source>
        <dbReference type="EMBL" id="MBB6209875.1"/>
    </source>
</evidence>
<proteinExistence type="predicted"/>
<dbReference type="Gene3D" id="3.40.50.150">
    <property type="entry name" value="Vaccinia Virus protein VP39"/>
    <property type="match status" value="1"/>
</dbReference>
<gene>
    <name evidence="2" type="ORF">FHS48_001283</name>
</gene>
<sequence length="223" mass="25254">MDPVRVPPPDLPLEVDLIAHSYGAAVRARGATSLGVGWSTTDVQMLRLSVLCDLLDQADPAVPVHVHDLGCGWGALWGLLQDRTAPPVAQYTGYDITPEMIHTARRTYPAAGQRVRFVLSAHAEEPADYGFVSGTYNFSDGAAPSVWEPYVEESLRHFLFQCRKGMAFNLLHQRRRTDRPMYYTDPQRWQDWLEAEAAPRGGRVWCRDDYLEDDFTLFVRFPD</sequence>
<evidence type="ECO:0000259" key="1">
    <source>
        <dbReference type="Pfam" id="PF13649"/>
    </source>
</evidence>
<comment type="caution">
    <text evidence="2">The sequence shown here is derived from an EMBL/GenBank/DDBJ whole genome shotgun (WGS) entry which is preliminary data.</text>
</comment>
<feature type="domain" description="Methyltransferase" evidence="1">
    <location>
        <begin position="66"/>
        <end position="124"/>
    </location>
</feature>
<dbReference type="SUPFAM" id="SSF53335">
    <property type="entry name" value="S-adenosyl-L-methionine-dependent methyltransferases"/>
    <property type="match status" value="1"/>
</dbReference>
<name>A0A7W9ZED8_NOVIT</name>
<keyword evidence="3" id="KW-1185">Reference proteome</keyword>
<keyword evidence="2" id="KW-0489">Methyltransferase</keyword>
<dbReference type="EMBL" id="JACIIX010000003">
    <property type="protein sequence ID" value="MBB6209875.1"/>
    <property type="molecule type" value="Genomic_DNA"/>
</dbReference>